<evidence type="ECO:0000256" key="1">
    <source>
        <dbReference type="SAM" id="Phobius"/>
    </source>
</evidence>
<evidence type="ECO:0000313" key="3">
    <source>
        <dbReference type="Proteomes" id="UP000735302"/>
    </source>
</evidence>
<keyword evidence="3" id="KW-1185">Reference proteome</keyword>
<dbReference type="AlphaFoldDB" id="A0AAV3Z4S8"/>
<keyword evidence="1" id="KW-0812">Transmembrane</keyword>
<name>A0AAV3Z4S8_9GAST</name>
<gene>
    <name evidence="2" type="ORF">PoB_001615800</name>
</gene>
<dbReference type="EMBL" id="BLXT01001947">
    <property type="protein sequence ID" value="GFN89652.1"/>
    <property type="molecule type" value="Genomic_DNA"/>
</dbReference>
<proteinExistence type="predicted"/>
<reference evidence="2 3" key="1">
    <citation type="journal article" date="2021" name="Elife">
        <title>Chloroplast acquisition without the gene transfer in kleptoplastic sea slugs, Plakobranchus ocellatus.</title>
        <authorList>
            <person name="Maeda T."/>
            <person name="Takahashi S."/>
            <person name="Yoshida T."/>
            <person name="Shimamura S."/>
            <person name="Takaki Y."/>
            <person name="Nagai Y."/>
            <person name="Toyoda A."/>
            <person name="Suzuki Y."/>
            <person name="Arimoto A."/>
            <person name="Ishii H."/>
            <person name="Satoh N."/>
            <person name="Nishiyama T."/>
            <person name="Hasebe M."/>
            <person name="Maruyama T."/>
            <person name="Minagawa J."/>
            <person name="Obokata J."/>
            <person name="Shigenobu S."/>
        </authorList>
    </citation>
    <scope>NUCLEOTIDE SEQUENCE [LARGE SCALE GENOMIC DNA]</scope>
</reference>
<keyword evidence="1" id="KW-0472">Membrane</keyword>
<keyword evidence="1" id="KW-1133">Transmembrane helix</keyword>
<organism evidence="2 3">
    <name type="scientific">Plakobranchus ocellatus</name>
    <dbReference type="NCBI Taxonomy" id="259542"/>
    <lineage>
        <taxon>Eukaryota</taxon>
        <taxon>Metazoa</taxon>
        <taxon>Spiralia</taxon>
        <taxon>Lophotrochozoa</taxon>
        <taxon>Mollusca</taxon>
        <taxon>Gastropoda</taxon>
        <taxon>Heterobranchia</taxon>
        <taxon>Euthyneura</taxon>
        <taxon>Panpulmonata</taxon>
        <taxon>Sacoglossa</taxon>
        <taxon>Placobranchoidea</taxon>
        <taxon>Plakobranchidae</taxon>
        <taxon>Plakobranchus</taxon>
    </lineage>
</organism>
<accession>A0AAV3Z4S8</accession>
<dbReference type="Proteomes" id="UP000735302">
    <property type="component" value="Unassembled WGS sequence"/>
</dbReference>
<protein>
    <submittedName>
        <fullName evidence="2">Uncharacterized protein</fullName>
    </submittedName>
</protein>
<feature type="transmembrane region" description="Helical" evidence="1">
    <location>
        <begin position="52"/>
        <end position="75"/>
    </location>
</feature>
<evidence type="ECO:0000313" key="2">
    <source>
        <dbReference type="EMBL" id="GFN89652.1"/>
    </source>
</evidence>
<comment type="caution">
    <text evidence="2">The sequence shown here is derived from an EMBL/GenBank/DDBJ whole genome shotgun (WGS) entry which is preliminary data.</text>
</comment>
<sequence length="85" mass="9302">MPPGLEEEDGIIQAAPFIPLRADCSEFTRRQHQSDGLPVSPSLYLDLDPDDLGYLSSALAVLCMLCSLAATCTLAQERWEHLRAA</sequence>